<organism evidence="1 2">
    <name type="scientific">Thalictrum thalictroides</name>
    <name type="common">Rue-anemone</name>
    <name type="synonym">Anemone thalictroides</name>
    <dbReference type="NCBI Taxonomy" id="46969"/>
    <lineage>
        <taxon>Eukaryota</taxon>
        <taxon>Viridiplantae</taxon>
        <taxon>Streptophyta</taxon>
        <taxon>Embryophyta</taxon>
        <taxon>Tracheophyta</taxon>
        <taxon>Spermatophyta</taxon>
        <taxon>Magnoliopsida</taxon>
        <taxon>Ranunculales</taxon>
        <taxon>Ranunculaceae</taxon>
        <taxon>Thalictroideae</taxon>
        <taxon>Thalictrum</taxon>
    </lineage>
</organism>
<sequence length="105" mass="11946">MIFDQWMIEYHKLEDAVAAVKNICICGVIQSKALRGQGSVVCSRRQIFELENNVESDGITIFVLTSRSKLEVLRKTKLSSRHTRSMQIGGQRLPGAHSWKIRKCN</sequence>
<dbReference type="AlphaFoldDB" id="A0A7J6UX41"/>
<keyword evidence="2" id="KW-1185">Reference proteome</keyword>
<proteinExistence type="predicted"/>
<comment type="caution">
    <text evidence="1">The sequence shown here is derived from an EMBL/GenBank/DDBJ whole genome shotgun (WGS) entry which is preliminary data.</text>
</comment>
<evidence type="ECO:0000313" key="1">
    <source>
        <dbReference type="EMBL" id="KAF5177184.1"/>
    </source>
</evidence>
<protein>
    <submittedName>
        <fullName evidence="1">Uncharacterized protein</fullName>
    </submittedName>
</protein>
<dbReference type="EMBL" id="JABWDY010041726">
    <property type="protein sequence ID" value="KAF5177184.1"/>
    <property type="molecule type" value="Genomic_DNA"/>
</dbReference>
<name>A0A7J6UX41_THATH</name>
<accession>A0A7J6UX41</accession>
<evidence type="ECO:0000313" key="2">
    <source>
        <dbReference type="Proteomes" id="UP000554482"/>
    </source>
</evidence>
<reference evidence="1 2" key="1">
    <citation type="submission" date="2020-06" db="EMBL/GenBank/DDBJ databases">
        <title>Transcriptomic and genomic resources for Thalictrum thalictroides and T. hernandezii: Facilitating candidate gene discovery in an emerging model plant lineage.</title>
        <authorList>
            <person name="Arias T."/>
            <person name="Riano-Pachon D.M."/>
            <person name="Di Stilio V.S."/>
        </authorList>
    </citation>
    <scope>NUCLEOTIDE SEQUENCE [LARGE SCALE GENOMIC DNA]</scope>
    <source>
        <strain evidence="2">cv. WT478/WT964</strain>
        <tissue evidence="1">Leaves</tissue>
    </source>
</reference>
<gene>
    <name evidence="1" type="ORF">FRX31_033229</name>
</gene>
<dbReference type="OrthoDB" id="2143914at2759"/>
<dbReference type="Proteomes" id="UP000554482">
    <property type="component" value="Unassembled WGS sequence"/>
</dbReference>